<keyword evidence="5" id="KW-0479">Metal-binding</keyword>
<comment type="similarity">
    <text evidence="2">Belongs to the glycosyl hydrolase 47 family.</text>
</comment>
<evidence type="ECO:0000256" key="1">
    <source>
        <dbReference type="ARBA" id="ARBA00004240"/>
    </source>
</evidence>
<dbReference type="SUPFAM" id="SSF48225">
    <property type="entry name" value="Seven-hairpin glycosidases"/>
    <property type="match status" value="1"/>
</dbReference>
<keyword evidence="4" id="KW-0325">Glycoprotein</keyword>
<comment type="cofactor">
    <cofactor evidence="5">
        <name>Ca(2+)</name>
        <dbReference type="ChEBI" id="CHEBI:29108"/>
    </cofactor>
</comment>
<reference evidence="8" key="1">
    <citation type="submission" date="2017-02" db="UniProtKB">
        <authorList>
            <consortium name="WormBaseParasite"/>
        </authorList>
    </citation>
    <scope>IDENTIFICATION</scope>
</reference>
<dbReference type="InterPro" id="IPR036026">
    <property type="entry name" value="Seven-hairpin_glycosidases"/>
</dbReference>
<protein>
    <submittedName>
        <fullName evidence="8">MIR domain-containing protein</fullName>
    </submittedName>
</protein>
<reference evidence="6 7" key="2">
    <citation type="submission" date="2018-11" db="EMBL/GenBank/DDBJ databases">
        <authorList>
            <consortium name="Pathogen Informatics"/>
        </authorList>
    </citation>
    <scope>NUCLEOTIDE SEQUENCE [LARGE SCALE GENOMIC DNA]</scope>
</reference>
<dbReference type="GO" id="GO:0005509">
    <property type="term" value="F:calcium ion binding"/>
    <property type="evidence" value="ECO:0007669"/>
    <property type="project" value="InterPro"/>
</dbReference>
<dbReference type="Pfam" id="PF01532">
    <property type="entry name" value="Glyco_hydro_47"/>
    <property type="match status" value="1"/>
</dbReference>
<gene>
    <name evidence="6" type="ORF">BPAG_LOCUS7100</name>
</gene>
<organism evidence="8">
    <name type="scientific">Brugia pahangi</name>
    <name type="common">Filarial nematode worm</name>
    <dbReference type="NCBI Taxonomy" id="6280"/>
    <lineage>
        <taxon>Eukaryota</taxon>
        <taxon>Metazoa</taxon>
        <taxon>Ecdysozoa</taxon>
        <taxon>Nematoda</taxon>
        <taxon>Chromadorea</taxon>
        <taxon>Rhabditida</taxon>
        <taxon>Spirurina</taxon>
        <taxon>Spiruromorpha</taxon>
        <taxon>Filarioidea</taxon>
        <taxon>Onchocercidae</taxon>
        <taxon>Brugia</taxon>
    </lineage>
</organism>
<dbReference type="Gene3D" id="1.50.10.10">
    <property type="match status" value="1"/>
</dbReference>
<sequence length="172" mass="19656">MNKFLRVECGFAAVGDIRSMNHEDRYESMQSFLCINELTLLELLRMDSFVLSETLKYLYMIFTDPSDLKIDLDNYVLTTEAHFIPLSIADTDNSEKLPRRLIIDPDEIIDDENAIMNRKFRSACPATVISEKYDNLPAYAEELRSTVQNVVSELTKNSDSISSCPTINEQLA</sequence>
<dbReference type="GO" id="GO:0005975">
    <property type="term" value="P:carbohydrate metabolic process"/>
    <property type="evidence" value="ECO:0007669"/>
    <property type="project" value="InterPro"/>
</dbReference>
<dbReference type="EMBL" id="UZAD01007520">
    <property type="protein sequence ID" value="VDN88286.1"/>
    <property type="molecule type" value="Genomic_DNA"/>
</dbReference>
<dbReference type="GO" id="GO:0004571">
    <property type="term" value="F:mannosyl-oligosaccharide 1,2-alpha-mannosidase activity"/>
    <property type="evidence" value="ECO:0007669"/>
    <property type="project" value="InterPro"/>
</dbReference>
<dbReference type="GO" id="GO:1904380">
    <property type="term" value="P:endoplasmic reticulum mannose trimming"/>
    <property type="evidence" value="ECO:0007669"/>
    <property type="project" value="InterPro"/>
</dbReference>
<dbReference type="PANTHER" id="PTHR45679">
    <property type="entry name" value="ER DEGRADATION-ENHANCING ALPHA-MANNOSIDASE-LIKE PROTEIN 2"/>
    <property type="match status" value="1"/>
</dbReference>
<dbReference type="AlphaFoldDB" id="A0A0N4TG01"/>
<dbReference type="Proteomes" id="UP000278627">
    <property type="component" value="Unassembled WGS sequence"/>
</dbReference>
<dbReference type="InterPro" id="IPR001382">
    <property type="entry name" value="Glyco_hydro_47"/>
</dbReference>
<accession>A0A0N4TG01</accession>
<evidence type="ECO:0000256" key="4">
    <source>
        <dbReference type="ARBA" id="ARBA00023180"/>
    </source>
</evidence>
<evidence type="ECO:0000256" key="2">
    <source>
        <dbReference type="ARBA" id="ARBA00007658"/>
    </source>
</evidence>
<evidence type="ECO:0000256" key="5">
    <source>
        <dbReference type="PIRSR" id="PIRSR601382-2"/>
    </source>
</evidence>
<dbReference type="WBParaSite" id="BPAG_0000713901-mRNA-1">
    <property type="protein sequence ID" value="BPAG_0000713901-mRNA-1"/>
    <property type="gene ID" value="BPAG_0000713901"/>
</dbReference>
<feature type="binding site" evidence="5">
    <location>
        <position position="79"/>
    </location>
    <ligand>
        <name>Ca(2+)</name>
        <dbReference type="ChEBI" id="CHEBI:29108"/>
    </ligand>
</feature>
<dbReference type="PANTHER" id="PTHR45679:SF2">
    <property type="entry name" value="ER DEGRADATION-ENHANCING ALPHA-MANNOSIDASE-LIKE PROTEIN 3"/>
    <property type="match status" value="1"/>
</dbReference>
<keyword evidence="5" id="KW-0106">Calcium</keyword>
<evidence type="ECO:0000313" key="6">
    <source>
        <dbReference type="EMBL" id="VDN88286.1"/>
    </source>
</evidence>
<evidence type="ECO:0000256" key="3">
    <source>
        <dbReference type="ARBA" id="ARBA00022824"/>
    </source>
</evidence>
<dbReference type="STRING" id="6280.A0A0N4TG01"/>
<proteinExistence type="inferred from homology"/>
<evidence type="ECO:0000313" key="7">
    <source>
        <dbReference type="Proteomes" id="UP000278627"/>
    </source>
</evidence>
<keyword evidence="3" id="KW-0256">Endoplasmic reticulum</keyword>
<name>A0A0N4TG01_BRUPA</name>
<dbReference type="GO" id="GO:0016020">
    <property type="term" value="C:membrane"/>
    <property type="evidence" value="ECO:0007669"/>
    <property type="project" value="InterPro"/>
</dbReference>
<dbReference type="InterPro" id="IPR012341">
    <property type="entry name" value="6hp_glycosidase-like_sf"/>
</dbReference>
<dbReference type="InterPro" id="IPR044674">
    <property type="entry name" value="EDEM1/2/3"/>
</dbReference>
<keyword evidence="7" id="KW-1185">Reference proteome</keyword>
<evidence type="ECO:0000313" key="8">
    <source>
        <dbReference type="WBParaSite" id="BPAG_0000713901-mRNA-1"/>
    </source>
</evidence>
<comment type="subcellular location">
    <subcellularLocation>
        <location evidence="1">Endoplasmic reticulum</location>
    </subcellularLocation>
</comment>
<dbReference type="GO" id="GO:0044322">
    <property type="term" value="C:endoplasmic reticulum quality control compartment"/>
    <property type="evidence" value="ECO:0007669"/>
    <property type="project" value="GOC"/>
</dbReference>